<sequence>MVENSPVDEEDGGEVSACLLAECGPHEAATVTLRPPFLKSSSRCTSSPSLLLHPITSVQLPPRSLRWLL</sequence>
<evidence type="ECO:0000313" key="2">
    <source>
        <dbReference type="Proteomes" id="UP001346869"/>
    </source>
</evidence>
<dbReference type="AlphaFoldDB" id="A0AAN7X161"/>
<name>A0AAN7X161_ELEMC</name>
<keyword evidence="2" id="KW-1185">Reference proteome</keyword>
<dbReference type="Proteomes" id="UP001346869">
    <property type="component" value="Unassembled WGS sequence"/>
</dbReference>
<gene>
    <name evidence="1" type="ORF">PBY51_007395</name>
</gene>
<comment type="caution">
    <text evidence="1">The sequence shown here is derived from an EMBL/GenBank/DDBJ whole genome shotgun (WGS) entry which is preliminary data.</text>
</comment>
<dbReference type="EMBL" id="JAUZQC010000017">
    <property type="protein sequence ID" value="KAK5855751.1"/>
    <property type="molecule type" value="Genomic_DNA"/>
</dbReference>
<reference evidence="1 2" key="2">
    <citation type="journal article" date="2023" name="Mol. Biol. Evol.">
        <title>Genomics of Secondarily Temperate Adaptation in the Only Non-Antarctic Icefish.</title>
        <authorList>
            <person name="Rivera-Colon A.G."/>
            <person name="Rayamajhi N."/>
            <person name="Minhas B.F."/>
            <person name="Madrigal G."/>
            <person name="Bilyk K.T."/>
            <person name="Yoon V."/>
            <person name="Hune M."/>
            <person name="Gregory S."/>
            <person name="Cheng C.H.C."/>
            <person name="Catchen J.M."/>
        </authorList>
    </citation>
    <scope>NUCLEOTIDE SEQUENCE [LARGE SCALE GENOMIC DNA]</scope>
    <source>
        <strain evidence="1">JMC-PN-2008</strain>
    </source>
</reference>
<proteinExistence type="predicted"/>
<organism evidence="1 2">
    <name type="scientific">Eleginops maclovinus</name>
    <name type="common">Patagonian blennie</name>
    <name type="synonym">Eleginus maclovinus</name>
    <dbReference type="NCBI Taxonomy" id="56733"/>
    <lineage>
        <taxon>Eukaryota</taxon>
        <taxon>Metazoa</taxon>
        <taxon>Chordata</taxon>
        <taxon>Craniata</taxon>
        <taxon>Vertebrata</taxon>
        <taxon>Euteleostomi</taxon>
        <taxon>Actinopterygii</taxon>
        <taxon>Neopterygii</taxon>
        <taxon>Teleostei</taxon>
        <taxon>Neoteleostei</taxon>
        <taxon>Acanthomorphata</taxon>
        <taxon>Eupercaria</taxon>
        <taxon>Perciformes</taxon>
        <taxon>Notothenioidei</taxon>
        <taxon>Eleginopidae</taxon>
        <taxon>Eleginops</taxon>
    </lineage>
</organism>
<reference evidence="1 2" key="1">
    <citation type="journal article" date="2023" name="Genes (Basel)">
        <title>Chromosome-Level Genome Assembly and Circadian Gene Repertoire of the Patagonia Blennie Eleginops maclovinus-The Closest Ancestral Proxy of Antarctic Cryonotothenioids.</title>
        <authorList>
            <person name="Cheng C.C."/>
            <person name="Rivera-Colon A.G."/>
            <person name="Minhas B.F."/>
            <person name="Wilson L."/>
            <person name="Rayamajhi N."/>
            <person name="Vargas-Chacoff L."/>
            <person name="Catchen J.M."/>
        </authorList>
    </citation>
    <scope>NUCLEOTIDE SEQUENCE [LARGE SCALE GENOMIC DNA]</scope>
    <source>
        <strain evidence="1">JMC-PN-2008</strain>
    </source>
</reference>
<evidence type="ECO:0000313" key="1">
    <source>
        <dbReference type="EMBL" id="KAK5855751.1"/>
    </source>
</evidence>
<protein>
    <submittedName>
        <fullName evidence="1">Uncharacterized protein</fullName>
    </submittedName>
</protein>
<accession>A0AAN7X161</accession>